<name>A0A346PCQ1_9EURY</name>
<accession>A0A346PT96</accession>
<evidence type="ECO:0000313" key="4">
    <source>
        <dbReference type="Proteomes" id="UP000258613"/>
    </source>
</evidence>
<dbReference type="EMBL" id="CP027033">
    <property type="protein sequence ID" value="AXR82741.1"/>
    <property type="molecule type" value="Genomic_DNA"/>
</dbReference>
<accession>A0A346PCQ1</accession>
<dbReference type="Proteomes" id="UP000258613">
    <property type="component" value="Chromosome"/>
</dbReference>
<evidence type="ECO:0000256" key="1">
    <source>
        <dbReference type="SAM" id="MobiDB-lite"/>
    </source>
</evidence>
<evidence type="ECO:0000313" key="2">
    <source>
        <dbReference type="EMBL" id="AXR77296.1"/>
    </source>
</evidence>
<dbReference type="Proteomes" id="UP000258707">
    <property type="component" value="Chromosome"/>
</dbReference>
<proteinExistence type="predicted"/>
<reference evidence="4" key="2">
    <citation type="submission" date="2018-02" db="EMBL/GenBank/DDBJ databases">
        <title>Phenotypic and genomic properties of facultatively anaerobic sulfur-reducing natronoarchaea from hypersaline soda lakes.</title>
        <authorList>
            <person name="Sorokin D.Y."/>
            <person name="Kublanov I.V."/>
            <person name="Roman P."/>
            <person name="Sinninghe Damste J.S."/>
            <person name="Golyshin P.N."/>
            <person name="Rojo D."/>
            <person name="Ciordia S."/>
            <person name="Mena M.D.C."/>
            <person name="Ferrer M."/>
            <person name="Messina E."/>
            <person name="Smedile F."/>
            <person name="La Spada G."/>
            <person name="La Cono V."/>
            <person name="Yakimov M.M."/>
        </authorList>
    </citation>
    <scope>NUCLEOTIDE SEQUENCE [LARGE SCALE GENOMIC DNA]</scope>
    <source>
        <strain evidence="4">AArc-Mg</strain>
    </source>
</reference>
<organism evidence="2 5">
    <name type="scientific">Natrarchaeobaculum sulfurireducens</name>
    <dbReference type="NCBI Taxonomy" id="2044521"/>
    <lineage>
        <taxon>Archaea</taxon>
        <taxon>Methanobacteriati</taxon>
        <taxon>Methanobacteriota</taxon>
        <taxon>Stenosarchaea group</taxon>
        <taxon>Halobacteria</taxon>
        <taxon>Halobacteriales</taxon>
        <taxon>Natrialbaceae</taxon>
        <taxon>Natrarchaeobaculum</taxon>
    </lineage>
</organism>
<dbReference type="EMBL" id="CP024047">
    <property type="protein sequence ID" value="AXR77296.1"/>
    <property type="molecule type" value="Genomic_DNA"/>
</dbReference>
<dbReference type="AlphaFoldDB" id="A0A346PCQ1"/>
<sequence length="100" mass="11071">MDSSANSAPVPAGSPTSDSETEVDDSSRFLEDAPDHDRSIDRCVTCGEPIETDDYRLSRIVETAVTTVEAHYCSEECFPEQSRAETVTRTDGPRDFSYCR</sequence>
<evidence type="ECO:0000313" key="5">
    <source>
        <dbReference type="Proteomes" id="UP000258707"/>
    </source>
</evidence>
<reference evidence="5" key="1">
    <citation type="submission" date="2017-10" db="EMBL/GenBank/DDBJ databases">
        <title>Phenotypic and genomic properties of facultatively anaerobic sulfur-reducing natronoarchaea from hypersaline soda lakes.</title>
        <authorList>
            <person name="Sorokin D.Y."/>
            <person name="Kublanov I.V."/>
            <person name="Roman P."/>
            <person name="Sinninghe Damste J.S."/>
            <person name="Golyshin P.N."/>
            <person name="Rojo D."/>
            <person name="Ciordia S."/>
            <person name="Mena Md.C."/>
            <person name="Ferrer M."/>
            <person name="Messina E."/>
            <person name="Smedile F."/>
            <person name="La Spada G."/>
            <person name="La Cono V."/>
            <person name="Yakimov M.M."/>
        </authorList>
    </citation>
    <scope>NUCLEOTIDE SEQUENCE [LARGE SCALE GENOMIC DNA]</scope>
    <source>
        <strain evidence="5">AArc1</strain>
    </source>
</reference>
<evidence type="ECO:0000313" key="3">
    <source>
        <dbReference type="EMBL" id="AXR82741.1"/>
    </source>
</evidence>
<feature type="compositionally biased region" description="Basic and acidic residues" evidence="1">
    <location>
        <begin position="25"/>
        <end position="35"/>
    </location>
</feature>
<reference evidence="2" key="3">
    <citation type="journal article" date="2019" name="Int. J. Syst. Evol. Microbiol.">
        <title>Natronolimnobius sulfurireducens sp. nov. and Halalkaliarchaeum desulfuricum gen. nov., sp. nov., the first sulfur-respiring alkaliphilic haloarchaea from hypersaline alkaline lakes.</title>
        <authorList>
            <person name="Sorokin D.Y."/>
            <person name="Yakimov M."/>
            <person name="Messina E."/>
            <person name="Merkel A.Y."/>
            <person name="Bale N.J."/>
            <person name="Sinninghe Damste J.S."/>
        </authorList>
    </citation>
    <scope>NUCLEOTIDE SEQUENCE</scope>
    <source>
        <strain evidence="3">AArc-Mg</strain>
        <strain evidence="2">AArc1</strain>
    </source>
</reference>
<gene>
    <name evidence="2" type="ORF">AArc1_0955</name>
    <name evidence="3" type="ORF">AArcMg_2751</name>
</gene>
<dbReference type="KEGG" id="nan:AArc1_0955"/>
<feature type="region of interest" description="Disordered" evidence="1">
    <location>
        <begin position="1"/>
        <end position="35"/>
    </location>
</feature>
<protein>
    <submittedName>
        <fullName evidence="2">Metal-binding protein</fullName>
    </submittedName>
</protein>
<keyword evidence="4" id="KW-1185">Reference proteome</keyword>
<dbReference type="KEGG" id="nag:AArcMg_2751"/>